<dbReference type="OrthoDB" id="5986190at2759"/>
<dbReference type="AlphaFoldDB" id="A0A2J6Q7Z4"/>
<evidence type="ECO:0000259" key="3">
    <source>
        <dbReference type="Pfam" id="PF14420"/>
    </source>
</evidence>
<sequence>MPIRSFACPLQWTSFLTSFFLPFFLTIFFLLFHLLASHILTLGNLFNHTQDAMSMPAQARASSAPQKQPRKLTALERNRLEWETHKDEIEAMYMDRDKTLEETMLYFKEKRALDWSKRYWKIKLKQWKFEKNVPSKEMSFMAAKARKRELEHGKETVFYRNGVLVDASKVQNKKQKLNLDDLDKLMVPDTPQHMSYETPKPSFSQEHESSSTTPKPQNSDL</sequence>
<proteinExistence type="predicted"/>
<dbReference type="Pfam" id="PF14420">
    <property type="entry name" value="Clr5"/>
    <property type="match status" value="1"/>
</dbReference>
<keyword evidence="2" id="KW-1133">Transmembrane helix</keyword>
<organism evidence="4 5">
    <name type="scientific">Hyaloscypha hepaticicola</name>
    <dbReference type="NCBI Taxonomy" id="2082293"/>
    <lineage>
        <taxon>Eukaryota</taxon>
        <taxon>Fungi</taxon>
        <taxon>Dikarya</taxon>
        <taxon>Ascomycota</taxon>
        <taxon>Pezizomycotina</taxon>
        <taxon>Leotiomycetes</taxon>
        <taxon>Helotiales</taxon>
        <taxon>Hyaloscyphaceae</taxon>
        <taxon>Hyaloscypha</taxon>
    </lineage>
</organism>
<evidence type="ECO:0000256" key="1">
    <source>
        <dbReference type="SAM" id="MobiDB-lite"/>
    </source>
</evidence>
<dbReference type="EMBL" id="KZ613478">
    <property type="protein sequence ID" value="PMD22354.1"/>
    <property type="molecule type" value="Genomic_DNA"/>
</dbReference>
<name>A0A2J6Q7Z4_9HELO</name>
<evidence type="ECO:0000313" key="4">
    <source>
        <dbReference type="EMBL" id="PMD22354.1"/>
    </source>
</evidence>
<evidence type="ECO:0000256" key="2">
    <source>
        <dbReference type="SAM" id="Phobius"/>
    </source>
</evidence>
<reference evidence="4 5" key="1">
    <citation type="submission" date="2016-05" db="EMBL/GenBank/DDBJ databases">
        <title>A degradative enzymes factory behind the ericoid mycorrhizal symbiosis.</title>
        <authorList>
            <consortium name="DOE Joint Genome Institute"/>
            <person name="Martino E."/>
            <person name="Morin E."/>
            <person name="Grelet G."/>
            <person name="Kuo A."/>
            <person name="Kohler A."/>
            <person name="Daghino S."/>
            <person name="Barry K."/>
            <person name="Choi C."/>
            <person name="Cichocki N."/>
            <person name="Clum A."/>
            <person name="Copeland A."/>
            <person name="Hainaut M."/>
            <person name="Haridas S."/>
            <person name="Labutti K."/>
            <person name="Lindquist E."/>
            <person name="Lipzen A."/>
            <person name="Khouja H.-R."/>
            <person name="Murat C."/>
            <person name="Ohm R."/>
            <person name="Olson A."/>
            <person name="Spatafora J."/>
            <person name="Veneault-Fourrey C."/>
            <person name="Henrissat B."/>
            <person name="Grigoriev I."/>
            <person name="Martin F."/>
            <person name="Perotto S."/>
        </authorList>
    </citation>
    <scope>NUCLEOTIDE SEQUENCE [LARGE SCALE GENOMIC DNA]</scope>
    <source>
        <strain evidence="4 5">UAMH 7357</strain>
    </source>
</reference>
<keyword evidence="5" id="KW-1185">Reference proteome</keyword>
<evidence type="ECO:0000313" key="5">
    <source>
        <dbReference type="Proteomes" id="UP000235672"/>
    </source>
</evidence>
<accession>A0A2J6Q7Z4</accession>
<feature type="compositionally biased region" description="Polar residues" evidence="1">
    <location>
        <begin position="210"/>
        <end position="221"/>
    </location>
</feature>
<feature type="transmembrane region" description="Helical" evidence="2">
    <location>
        <begin position="20"/>
        <end position="46"/>
    </location>
</feature>
<dbReference type="PANTHER" id="PTHR38788:SF3">
    <property type="entry name" value="CLR5 DOMAIN-CONTAINING PROTEIN"/>
    <property type="match status" value="1"/>
</dbReference>
<dbReference type="InterPro" id="IPR025676">
    <property type="entry name" value="Clr5_dom"/>
</dbReference>
<dbReference type="Proteomes" id="UP000235672">
    <property type="component" value="Unassembled WGS sequence"/>
</dbReference>
<keyword evidence="2" id="KW-0472">Membrane</keyword>
<gene>
    <name evidence="4" type="ORF">NA56DRAFT_99505</name>
</gene>
<feature type="region of interest" description="Disordered" evidence="1">
    <location>
        <begin position="177"/>
        <end position="221"/>
    </location>
</feature>
<protein>
    <recommendedName>
        <fullName evidence="3">Clr5 domain-containing protein</fullName>
    </recommendedName>
</protein>
<keyword evidence="2" id="KW-0812">Transmembrane</keyword>
<dbReference type="PANTHER" id="PTHR38788">
    <property type="entry name" value="CLR5 DOMAIN-CONTAINING PROTEIN"/>
    <property type="match status" value="1"/>
</dbReference>
<feature type="domain" description="Clr5" evidence="3">
    <location>
        <begin position="81"/>
        <end position="131"/>
    </location>
</feature>
<feature type="compositionally biased region" description="Basic and acidic residues" evidence="1">
    <location>
        <begin position="177"/>
        <end position="186"/>
    </location>
</feature>